<evidence type="ECO:0000313" key="3">
    <source>
        <dbReference type="Proteomes" id="UP000011058"/>
    </source>
</evidence>
<organism evidence="2 3">
    <name type="scientific">Fibrella aestuarina BUZ 2</name>
    <dbReference type="NCBI Taxonomy" id="1166018"/>
    <lineage>
        <taxon>Bacteria</taxon>
        <taxon>Pseudomonadati</taxon>
        <taxon>Bacteroidota</taxon>
        <taxon>Cytophagia</taxon>
        <taxon>Cytophagales</taxon>
        <taxon>Spirosomataceae</taxon>
        <taxon>Fibrella</taxon>
    </lineage>
</organism>
<dbReference type="Proteomes" id="UP000011058">
    <property type="component" value="Chromosome"/>
</dbReference>
<dbReference type="InterPro" id="IPR004919">
    <property type="entry name" value="GmrSD_N"/>
</dbReference>
<evidence type="ECO:0000259" key="1">
    <source>
        <dbReference type="Pfam" id="PF03235"/>
    </source>
</evidence>
<sequence length="556" mass="66106">MSFQTPITIREAVENIHSRKYFLPAIQREFVWKPERIERLFDSIMQGFPINSFLFWQVKYENRYDYQFYEFIKDYTEEIGEHNEKANLASLNGDFTAILDGQQRLTSFYIGLMGSYGERYYKTRKGVKANYFKRELYLNISSLSNDESGKYQFQFLTKDKADVRGDDMFWYKVSDILKINDLTDINNYIHEKQLNASKEPFSILYRLYEAVNKTQLINFFLEKSTELDKVLNIFIRINSGGVNLSYSDMLFSTAAAQWLKKDAREEINRLYDELRSLGFWGITKDWILKACLYLADINDIRFKVDNFNRVNMSKIEDQWDMIKVSLLRTVALANRFGFDYSNIYSYNAFLPIAYYLHNYQHDPSFKTSTHYRDKREEILKWINITILKRTFSGQTDALLIYFRKSIKEKKDFDFSSLKDSVKNTSRNLSFNSEEISSLLWTSYGDRGVYNLLSVIYGNPDFDIKPHLDHIHPRNTVSYSYSSNTVVNLQLLAGQENIEKQDKPFNEWLKINFPENRKQVEFKVRHFIPECDLSPENFKEFSELRRQLLESRLREIV</sequence>
<protein>
    <recommendedName>
        <fullName evidence="1">GmrSD restriction endonucleases N-terminal domain-containing protein</fullName>
    </recommendedName>
</protein>
<accession>I0KFI9</accession>
<feature type="domain" description="GmrSD restriction endonucleases N-terminal" evidence="1">
    <location>
        <begin position="11"/>
        <end position="251"/>
    </location>
</feature>
<dbReference type="KEGG" id="fae:FAES_4893"/>
<dbReference type="RefSeq" id="WP_015333991.1">
    <property type="nucleotide sequence ID" value="NC_020054.1"/>
</dbReference>
<evidence type="ECO:0000313" key="2">
    <source>
        <dbReference type="EMBL" id="CCH02892.1"/>
    </source>
</evidence>
<dbReference type="PANTHER" id="PTHR37292">
    <property type="entry name" value="VNG6097C"/>
    <property type="match status" value="1"/>
</dbReference>
<dbReference type="AlphaFoldDB" id="I0KFI9"/>
<dbReference type="eggNOG" id="COG1479">
    <property type="taxonomic scope" value="Bacteria"/>
</dbReference>
<gene>
    <name evidence="2" type="ORF">FAES_4893</name>
</gene>
<dbReference type="EMBL" id="HE796683">
    <property type="protein sequence ID" value="CCH02892.1"/>
    <property type="molecule type" value="Genomic_DNA"/>
</dbReference>
<dbReference type="HOGENOM" id="CLU_034828_2_0_10"/>
<dbReference type="PANTHER" id="PTHR37292:SF2">
    <property type="entry name" value="DUF262 DOMAIN-CONTAINING PROTEIN"/>
    <property type="match status" value="1"/>
</dbReference>
<proteinExistence type="predicted"/>
<name>I0KFI9_9BACT</name>
<keyword evidence="3" id="KW-1185">Reference proteome</keyword>
<dbReference type="Pfam" id="PF03235">
    <property type="entry name" value="GmrSD_N"/>
    <property type="match status" value="1"/>
</dbReference>
<dbReference type="OrthoDB" id="9798761at2"/>
<dbReference type="PATRIC" id="fig|1166018.3.peg.1863"/>
<reference evidence="2 3" key="1">
    <citation type="journal article" date="2012" name="J. Bacteriol.">
        <title>Genome Sequence of Fibrella aestuarina BUZ 2T, a Filamentous Marine Bacterium.</title>
        <authorList>
            <person name="Filippini M."/>
            <person name="Qi W."/>
            <person name="Blom J."/>
            <person name="Goesmann A."/>
            <person name="Smits T.H."/>
            <person name="Bagheri H.C."/>
        </authorList>
    </citation>
    <scope>NUCLEOTIDE SEQUENCE [LARGE SCALE GENOMIC DNA]</scope>
    <source>
        <strain evidence="3">BUZ 2T</strain>
    </source>
</reference>
<dbReference type="STRING" id="1166018.FAES_4893"/>